<accession>A0A931IXA2</accession>
<sequence>MGQDLNYSVEILAPRERVWEQMLGEAGYRDWTAAFCEGSTYQGRWETGADMLFLGPSGDGMRARIELARAPEAVSIQHLGELAGGAPKEGSDWQGVFERYHLLVQGGGTRLEVELTQVPQAYVEMMNTMWPVALQRLKQACEA</sequence>
<evidence type="ECO:0000313" key="2">
    <source>
        <dbReference type="Proteomes" id="UP000620139"/>
    </source>
</evidence>
<keyword evidence="2" id="KW-1185">Reference proteome</keyword>
<organism evidence="1 2">
    <name type="scientific">Inhella gelatinilytica</name>
    <dbReference type="NCBI Taxonomy" id="2795030"/>
    <lineage>
        <taxon>Bacteria</taxon>
        <taxon>Pseudomonadati</taxon>
        <taxon>Pseudomonadota</taxon>
        <taxon>Betaproteobacteria</taxon>
        <taxon>Burkholderiales</taxon>
        <taxon>Sphaerotilaceae</taxon>
        <taxon>Inhella</taxon>
    </lineage>
</organism>
<gene>
    <name evidence="1" type="ORF">I7X43_01785</name>
</gene>
<dbReference type="SUPFAM" id="SSF55961">
    <property type="entry name" value="Bet v1-like"/>
    <property type="match status" value="1"/>
</dbReference>
<comment type="caution">
    <text evidence="1">The sequence shown here is derived from an EMBL/GenBank/DDBJ whole genome shotgun (WGS) entry which is preliminary data.</text>
</comment>
<dbReference type="Gene3D" id="3.30.530.20">
    <property type="match status" value="1"/>
</dbReference>
<reference evidence="1" key="1">
    <citation type="submission" date="2020-12" db="EMBL/GenBank/DDBJ databases">
        <title>The genome sequence of Inhella sp. 4Y17.</title>
        <authorList>
            <person name="Liu Y."/>
        </authorList>
    </citation>
    <scope>NUCLEOTIDE SEQUENCE</scope>
    <source>
        <strain evidence="1">4Y10</strain>
    </source>
</reference>
<proteinExistence type="predicted"/>
<dbReference type="AlphaFoldDB" id="A0A931IXA2"/>
<dbReference type="RefSeq" id="WP_198099173.1">
    <property type="nucleotide sequence ID" value="NZ_JAEDAL010000001.1"/>
</dbReference>
<dbReference type="EMBL" id="JAEDAL010000001">
    <property type="protein sequence ID" value="MBH9551566.1"/>
    <property type="molecule type" value="Genomic_DNA"/>
</dbReference>
<dbReference type="Proteomes" id="UP000620139">
    <property type="component" value="Unassembled WGS sequence"/>
</dbReference>
<name>A0A931IXA2_9BURK</name>
<protein>
    <submittedName>
        <fullName evidence="1">SRPBCC domain-containing protein</fullName>
    </submittedName>
</protein>
<dbReference type="InterPro" id="IPR023393">
    <property type="entry name" value="START-like_dom_sf"/>
</dbReference>
<evidence type="ECO:0000313" key="1">
    <source>
        <dbReference type="EMBL" id="MBH9551566.1"/>
    </source>
</evidence>